<dbReference type="PANTHER" id="PTHR18895:SF74">
    <property type="entry name" value="MTRF1L RELEASE FACTOR GLUTAMINE METHYLTRANSFERASE"/>
    <property type="match status" value="1"/>
</dbReference>
<dbReference type="EMBL" id="PEVY01000081">
    <property type="protein sequence ID" value="PIU74871.1"/>
    <property type="molecule type" value="Genomic_DNA"/>
</dbReference>
<dbReference type="Gene3D" id="3.40.50.150">
    <property type="entry name" value="Vaccinia Virus protein VP39"/>
    <property type="match status" value="1"/>
</dbReference>
<dbReference type="PANTHER" id="PTHR18895">
    <property type="entry name" value="HEMK METHYLTRANSFERASE"/>
    <property type="match status" value="1"/>
</dbReference>
<evidence type="ECO:0000313" key="2">
    <source>
        <dbReference type="Proteomes" id="UP000228775"/>
    </source>
</evidence>
<dbReference type="Proteomes" id="UP000228775">
    <property type="component" value="Unassembled WGS sequence"/>
</dbReference>
<gene>
    <name evidence="1" type="ORF">COS76_03865</name>
</gene>
<comment type="caution">
    <text evidence="1">The sequence shown here is derived from an EMBL/GenBank/DDBJ whole genome shotgun (WGS) entry which is preliminary data.</text>
</comment>
<dbReference type="InterPro" id="IPR050320">
    <property type="entry name" value="N5-glutamine_MTase"/>
</dbReference>
<organism evidence="1 2">
    <name type="scientific">Candidatus Portnoybacteria bacterium CG06_land_8_20_14_3_00_39_12</name>
    <dbReference type="NCBI Taxonomy" id="1974809"/>
    <lineage>
        <taxon>Bacteria</taxon>
        <taxon>Candidatus Portnoyibacteriota</taxon>
    </lineage>
</organism>
<evidence type="ECO:0000313" key="1">
    <source>
        <dbReference type="EMBL" id="PIU74871.1"/>
    </source>
</evidence>
<name>A0A2M7AW62_9BACT</name>
<protein>
    <recommendedName>
        <fullName evidence="3">Methyltransferase small domain-containing protein</fullName>
    </recommendedName>
</protein>
<dbReference type="AlphaFoldDB" id="A0A2M7AW62"/>
<evidence type="ECO:0008006" key="3">
    <source>
        <dbReference type="Google" id="ProtNLM"/>
    </source>
</evidence>
<dbReference type="InterPro" id="IPR029063">
    <property type="entry name" value="SAM-dependent_MTases_sf"/>
</dbReference>
<sequence length="111" mass="13453">MVSEVEPLKTYHNIFANPPYIGLKNKTKLQKSVLKYEPHQALFSRQNGLYFIDQTLRQAKKYLKPNGQLFLEFSPEQKNAITVLLKKYQYTKWRFNKDQFNRWRWLIVKID</sequence>
<dbReference type="GO" id="GO:0003676">
    <property type="term" value="F:nucleic acid binding"/>
    <property type="evidence" value="ECO:0007669"/>
    <property type="project" value="InterPro"/>
</dbReference>
<proteinExistence type="predicted"/>
<dbReference type="GO" id="GO:0032259">
    <property type="term" value="P:methylation"/>
    <property type="evidence" value="ECO:0007669"/>
    <property type="project" value="InterPro"/>
</dbReference>
<dbReference type="SUPFAM" id="SSF53335">
    <property type="entry name" value="S-adenosyl-L-methionine-dependent methyltransferases"/>
    <property type="match status" value="1"/>
</dbReference>
<dbReference type="GO" id="GO:0008168">
    <property type="term" value="F:methyltransferase activity"/>
    <property type="evidence" value="ECO:0007669"/>
    <property type="project" value="InterPro"/>
</dbReference>
<reference evidence="2" key="1">
    <citation type="submission" date="2017-09" db="EMBL/GenBank/DDBJ databases">
        <title>Depth-based differentiation of microbial function through sediment-hosted aquifers and enrichment of novel symbionts in the deep terrestrial subsurface.</title>
        <authorList>
            <person name="Probst A.J."/>
            <person name="Ladd B."/>
            <person name="Jarett J.K."/>
            <person name="Geller-Mcgrath D.E."/>
            <person name="Sieber C.M.K."/>
            <person name="Emerson J.B."/>
            <person name="Anantharaman K."/>
            <person name="Thomas B.C."/>
            <person name="Malmstrom R."/>
            <person name="Stieglmeier M."/>
            <person name="Klingl A."/>
            <person name="Woyke T."/>
            <person name="Ryan C.M."/>
            <person name="Banfield J.F."/>
        </authorList>
    </citation>
    <scope>NUCLEOTIDE SEQUENCE [LARGE SCALE GENOMIC DNA]</scope>
</reference>
<accession>A0A2M7AW62</accession>
<dbReference type="InterPro" id="IPR002052">
    <property type="entry name" value="DNA_methylase_N6_adenine_CS"/>
</dbReference>
<dbReference type="PROSITE" id="PS00092">
    <property type="entry name" value="N6_MTASE"/>
    <property type="match status" value="1"/>
</dbReference>